<dbReference type="EMBL" id="JACAZE010000001">
    <property type="protein sequence ID" value="KAF7322788.1"/>
    <property type="molecule type" value="Genomic_DNA"/>
</dbReference>
<evidence type="ECO:0000313" key="8">
    <source>
        <dbReference type="EMBL" id="KAF7322788.1"/>
    </source>
</evidence>
<evidence type="ECO:0000256" key="1">
    <source>
        <dbReference type="ARBA" id="ARBA00004141"/>
    </source>
</evidence>
<comment type="caution">
    <text evidence="8">The sequence shown here is derived from an EMBL/GenBank/DDBJ whole genome shotgun (WGS) entry which is preliminary data.</text>
</comment>
<dbReference type="GO" id="GO:0016020">
    <property type="term" value="C:membrane"/>
    <property type="evidence" value="ECO:0007669"/>
    <property type="project" value="UniProtKB-SubCell"/>
</dbReference>
<protein>
    <submittedName>
        <fullName evidence="8">Sulfate permease</fullName>
    </submittedName>
</protein>
<feature type="transmembrane region" description="Helical" evidence="6">
    <location>
        <begin position="92"/>
        <end position="109"/>
    </location>
</feature>
<sequence length="737" mass="80116">MVTAERIAKRIVNYPDDPIPTVTTKQYIARYTPNPRRAVVDYVLSLFPILTWISRYNLGWFTGDVIAGLTVGMVLVPQGMSYATIATLPVQYGLYSSFVGVTIYCLFATSKDVSIGPVAVMSLIMSQIIAKVDHAHPKEFTGPEIAVTLSFICGFIILGVGLLRLGWIIEFIPAVAVSGYMTGSAISIAAGQVPGLMGISGFNTRAATYEVVINTLKGLPRTTLDAAWGLPALASLYIIRIVCERLSKRYPRWERPLFFISVMRNAFVIIILTIASWLYVRHRRSAKGTYPIKILGTVPRGFQAIGQPHIDPSLVKALAGQLPLATIVLLLEHIAISKSFGRINGYTINPNQELIAIGVTNTIGSCFGAYPATGSFSRSALKSKSGVRTPLAGLVSSVVVIVALYGLTPAFYWIPSATLSAVIINAVANLVATPPQIFTYWRVSPLECIIWWAAVLVTVFSTVEDGIYVSITTSIALLLLRVAFPRTAFLGKVTIRNGDSKETREVFLPLSNNGVNNAHVKVEPPSPGVLIYRFEESALFPNSARLNSEIVAHVKQNLRRGKDMSNVPLSQRAWNDPGPGRHGAQADQEANNKLPDLRAIVFDLSTVSHLDVTAVQALVDTRNEVERWADHAVEFHFATLLSPWIRRALLAGGFGTNGSTFVPTEIAIAQVHPYADSNFQQRSLGKRDSSSDLEAGDAKQPASYPEGFEPVVETNTPFFHFDLATAVKAAESGSLSS</sequence>
<dbReference type="GO" id="GO:0055085">
    <property type="term" value="P:transmembrane transport"/>
    <property type="evidence" value="ECO:0007669"/>
    <property type="project" value="InterPro"/>
</dbReference>
<feature type="domain" description="STAS" evidence="7">
    <location>
        <begin position="527"/>
        <end position="671"/>
    </location>
</feature>
<feature type="transmembrane region" description="Helical" evidence="6">
    <location>
        <begin position="387"/>
        <end position="406"/>
    </location>
</feature>
<reference evidence="8" key="1">
    <citation type="submission" date="2020-05" db="EMBL/GenBank/DDBJ databases">
        <title>Mycena genomes resolve the evolution of fungal bioluminescence.</title>
        <authorList>
            <person name="Tsai I.J."/>
        </authorList>
    </citation>
    <scope>NUCLEOTIDE SEQUENCE</scope>
    <source>
        <strain evidence="8">110903Hualien_Pintung</strain>
    </source>
</reference>
<feature type="region of interest" description="Disordered" evidence="5">
    <location>
        <begin position="679"/>
        <end position="707"/>
    </location>
</feature>
<gene>
    <name evidence="8" type="ORF">HMN09_00058100</name>
</gene>
<comment type="subcellular location">
    <subcellularLocation>
        <location evidence="1">Membrane</location>
        <topology evidence="1">Multi-pass membrane protein</topology>
    </subcellularLocation>
</comment>
<evidence type="ECO:0000256" key="3">
    <source>
        <dbReference type="ARBA" id="ARBA00022989"/>
    </source>
</evidence>
<evidence type="ECO:0000256" key="5">
    <source>
        <dbReference type="SAM" id="MobiDB-lite"/>
    </source>
</evidence>
<evidence type="ECO:0000256" key="4">
    <source>
        <dbReference type="ARBA" id="ARBA00023136"/>
    </source>
</evidence>
<dbReference type="Gene3D" id="3.30.750.24">
    <property type="entry name" value="STAS domain"/>
    <property type="match status" value="1"/>
</dbReference>
<dbReference type="PROSITE" id="PS50801">
    <property type="entry name" value="STAS"/>
    <property type="match status" value="1"/>
</dbReference>
<dbReference type="CDD" id="cd07042">
    <property type="entry name" value="STAS_SulP_like_sulfate_transporter"/>
    <property type="match status" value="1"/>
</dbReference>
<dbReference type="NCBIfam" id="TIGR00815">
    <property type="entry name" value="sulP"/>
    <property type="match status" value="1"/>
</dbReference>
<feature type="transmembrane region" description="Helical" evidence="6">
    <location>
        <begin position="115"/>
        <end position="133"/>
    </location>
</feature>
<dbReference type="InterPro" id="IPR001902">
    <property type="entry name" value="SLC26A/SulP_fam"/>
</dbReference>
<evidence type="ECO:0000259" key="7">
    <source>
        <dbReference type="PROSITE" id="PS50801"/>
    </source>
</evidence>
<dbReference type="InterPro" id="IPR036513">
    <property type="entry name" value="STAS_dom_sf"/>
</dbReference>
<dbReference type="InterPro" id="IPR002645">
    <property type="entry name" value="STAS_dom"/>
</dbReference>
<keyword evidence="2 6" id="KW-0812">Transmembrane</keyword>
<keyword evidence="4 6" id="KW-0472">Membrane</keyword>
<evidence type="ECO:0000256" key="6">
    <source>
        <dbReference type="SAM" id="Phobius"/>
    </source>
</evidence>
<organism evidence="8 9">
    <name type="scientific">Mycena chlorophos</name>
    <name type="common">Agaric fungus</name>
    <name type="synonym">Agaricus chlorophos</name>
    <dbReference type="NCBI Taxonomy" id="658473"/>
    <lineage>
        <taxon>Eukaryota</taxon>
        <taxon>Fungi</taxon>
        <taxon>Dikarya</taxon>
        <taxon>Basidiomycota</taxon>
        <taxon>Agaricomycotina</taxon>
        <taxon>Agaricomycetes</taxon>
        <taxon>Agaricomycetidae</taxon>
        <taxon>Agaricales</taxon>
        <taxon>Marasmiineae</taxon>
        <taxon>Mycenaceae</taxon>
        <taxon>Mycena</taxon>
    </lineage>
</organism>
<evidence type="ECO:0000313" key="9">
    <source>
        <dbReference type="Proteomes" id="UP000613580"/>
    </source>
</evidence>
<dbReference type="Pfam" id="PF01740">
    <property type="entry name" value="STAS"/>
    <property type="match status" value="1"/>
</dbReference>
<dbReference type="Proteomes" id="UP000613580">
    <property type="component" value="Unassembled WGS sequence"/>
</dbReference>
<dbReference type="AlphaFoldDB" id="A0A8H6WPY3"/>
<dbReference type="InterPro" id="IPR011547">
    <property type="entry name" value="SLC26A/SulP_dom"/>
</dbReference>
<keyword evidence="9" id="KW-1185">Reference proteome</keyword>
<keyword evidence="3 6" id="KW-1133">Transmembrane helix</keyword>
<feature type="transmembrane region" description="Helical" evidence="6">
    <location>
        <begin position="145"/>
        <end position="169"/>
    </location>
</feature>
<name>A0A8H6WPY3_MYCCL</name>
<dbReference type="Pfam" id="PF00916">
    <property type="entry name" value="Sulfate_transp"/>
    <property type="match status" value="1"/>
</dbReference>
<proteinExistence type="predicted"/>
<feature type="transmembrane region" description="Helical" evidence="6">
    <location>
        <begin position="255"/>
        <end position="280"/>
    </location>
</feature>
<dbReference type="OrthoDB" id="288203at2759"/>
<feature type="transmembrane region" description="Helical" evidence="6">
    <location>
        <begin position="60"/>
        <end position="80"/>
    </location>
</feature>
<dbReference type="PANTHER" id="PTHR11814">
    <property type="entry name" value="SULFATE TRANSPORTER"/>
    <property type="match status" value="1"/>
</dbReference>
<feature type="transmembrane region" description="Helical" evidence="6">
    <location>
        <begin position="439"/>
        <end position="460"/>
    </location>
</feature>
<feature type="transmembrane region" description="Helical" evidence="6">
    <location>
        <begin position="466"/>
        <end position="484"/>
    </location>
</feature>
<accession>A0A8H6WPY3</accession>
<evidence type="ECO:0000256" key="2">
    <source>
        <dbReference type="ARBA" id="ARBA00022692"/>
    </source>
</evidence>